<name>A0A316G8W6_9RHOB</name>
<keyword evidence="1 2" id="KW-0597">Phosphoprotein</keyword>
<dbReference type="SUPFAM" id="SSF52172">
    <property type="entry name" value="CheY-like"/>
    <property type="match status" value="1"/>
</dbReference>
<dbReference type="InterPro" id="IPR053867">
    <property type="entry name" value="PhyR_sigma4"/>
</dbReference>
<dbReference type="PANTHER" id="PTHR44591">
    <property type="entry name" value="STRESS RESPONSE REGULATOR PROTEIN 1"/>
    <property type="match status" value="1"/>
</dbReference>
<dbReference type="Pfam" id="PF22233">
    <property type="entry name" value="PhyR_sigma-like"/>
    <property type="match status" value="1"/>
</dbReference>
<protein>
    <submittedName>
        <fullName evidence="4">Response regulator receiver protein</fullName>
    </submittedName>
</protein>
<dbReference type="InterPro" id="IPR001789">
    <property type="entry name" value="Sig_transdc_resp-reg_receiver"/>
</dbReference>
<dbReference type="Gene3D" id="1.20.140.160">
    <property type="match status" value="1"/>
</dbReference>
<dbReference type="Pfam" id="PF00072">
    <property type="entry name" value="Response_reg"/>
    <property type="match status" value="1"/>
</dbReference>
<dbReference type="InterPro" id="IPR014605">
    <property type="entry name" value="Sig_resp-reg_PhyR"/>
</dbReference>
<dbReference type="PROSITE" id="PS50110">
    <property type="entry name" value="RESPONSE_REGULATORY"/>
    <property type="match status" value="1"/>
</dbReference>
<dbReference type="GO" id="GO:0000160">
    <property type="term" value="P:phosphorelay signal transduction system"/>
    <property type="evidence" value="ECO:0007669"/>
    <property type="project" value="InterPro"/>
</dbReference>
<proteinExistence type="predicted"/>
<dbReference type="InterPro" id="IPR013324">
    <property type="entry name" value="RNA_pol_sigma_r3/r4-like"/>
</dbReference>
<dbReference type="Proteomes" id="UP000245390">
    <property type="component" value="Unassembled WGS sequence"/>
</dbReference>
<evidence type="ECO:0000313" key="5">
    <source>
        <dbReference type="Proteomes" id="UP000245390"/>
    </source>
</evidence>
<dbReference type="AlphaFoldDB" id="A0A316G8W6"/>
<dbReference type="InterPro" id="IPR053866">
    <property type="entry name" value="PhyR_sigma2"/>
</dbReference>
<feature type="domain" description="Response regulatory" evidence="3">
    <location>
        <begin position="148"/>
        <end position="262"/>
    </location>
</feature>
<dbReference type="RefSeq" id="WP_109758812.1">
    <property type="nucleotide sequence ID" value="NZ_CP034588.1"/>
</dbReference>
<evidence type="ECO:0000259" key="3">
    <source>
        <dbReference type="PROSITE" id="PS50110"/>
    </source>
</evidence>
<feature type="modified residue" description="4-aspartylphosphate" evidence="2">
    <location>
        <position position="198"/>
    </location>
</feature>
<evidence type="ECO:0000313" key="4">
    <source>
        <dbReference type="EMBL" id="PWK57062.1"/>
    </source>
</evidence>
<dbReference type="Pfam" id="PF22029">
    <property type="entry name" value="PhyR_sigma2"/>
    <property type="match status" value="1"/>
</dbReference>
<dbReference type="InterPro" id="IPR011006">
    <property type="entry name" value="CheY-like_superfamily"/>
</dbReference>
<gene>
    <name evidence="4" type="ORF">C8D95_103300</name>
</gene>
<dbReference type="PIRSF" id="PIRSF036400">
    <property type="entry name" value="RR_Ctr_UCP036400"/>
    <property type="match status" value="1"/>
</dbReference>
<dbReference type="OrthoDB" id="9786101at2"/>
<keyword evidence="5" id="KW-1185">Reference proteome</keyword>
<dbReference type="Gene3D" id="3.40.50.2300">
    <property type="match status" value="1"/>
</dbReference>
<reference evidence="4 5" key="1">
    <citation type="submission" date="2018-05" db="EMBL/GenBank/DDBJ databases">
        <title>Genomic Encyclopedia of Type Strains, Phase IV (KMG-IV): sequencing the most valuable type-strain genomes for metagenomic binning, comparative biology and taxonomic classification.</title>
        <authorList>
            <person name="Goeker M."/>
        </authorList>
    </citation>
    <scope>NUCLEOTIDE SEQUENCE [LARGE SCALE GENOMIC DNA]</scope>
    <source>
        <strain evidence="4 5">DSM 103371</strain>
    </source>
</reference>
<dbReference type="InterPro" id="IPR050595">
    <property type="entry name" value="Bact_response_regulator"/>
</dbReference>
<evidence type="ECO:0000256" key="2">
    <source>
        <dbReference type="PROSITE-ProRule" id="PRU00169"/>
    </source>
</evidence>
<dbReference type="PANTHER" id="PTHR44591:SF3">
    <property type="entry name" value="RESPONSE REGULATORY DOMAIN-CONTAINING PROTEIN"/>
    <property type="match status" value="1"/>
</dbReference>
<sequence>MNSSDTARSLAAEVAAHVPYLRRYARALTGTQGSGDRYALAALEAVVADPDGVGDASSVKVGLFRAFHQIWSSSGTPVASEDDGAILESRAQWRLSGLTANTREALLLKSVEEFSFDEVAAIMQVETSEAEDLYEMAQDDLARLVTGSVLIIEDEAIIAMDLQSIVSAMGHRVTGIARTYDGAVALGAKETPDLILADIQLADKSSGIDAVNSLLAKLGERPVIFITAFPERLLSGEKPEPPFLITKPYSEEQVRAAVSQAMFFATTEEMETIA</sequence>
<dbReference type="SUPFAM" id="SSF88659">
    <property type="entry name" value="Sigma3 and sigma4 domains of RNA polymerase sigma factors"/>
    <property type="match status" value="1"/>
</dbReference>
<dbReference type="EMBL" id="QGGV01000003">
    <property type="protein sequence ID" value="PWK57062.1"/>
    <property type="molecule type" value="Genomic_DNA"/>
</dbReference>
<organism evidence="4 5">
    <name type="scientific">Silicimonas algicola</name>
    <dbReference type="NCBI Taxonomy" id="1826607"/>
    <lineage>
        <taxon>Bacteria</taxon>
        <taxon>Pseudomonadati</taxon>
        <taxon>Pseudomonadota</taxon>
        <taxon>Alphaproteobacteria</taxon>
        <taxon>Rhodobacterales</taxon>
        <taxon>Paracoccaceae</taxon>
    </lineage>
</organism>
<dbReference type="SMART" id="SM00448">
    <property type="entry name" value="REC"/>
    <property type="match status" value="1"/>
</dbReference>
<accession>A0A316G8W6</accession>
<comment type="caution">
    <text evidence="4">The sequence shown here is derived from an EMBL/GenBank/DDBJ whole genome shotgun (WGS) entry which is preliminary data.</text>
</comment>
<evidence type="ECO:0000256" key="1">
    <source>
        <dbReference type="ARBA" id="ARBA00022553"/>
    </source>
</evidence>
<dbReference type="NCBIfam" id="NF006623">
    <property type="entry name" value="PRK09191.1"/>
    <property type="match status" value="1"/>
</dbReference>
<dbReference type="CDD" id="cd17540">
    <property type="entry name" value="REC_PhyR"/>
    <property type="match status" value="1"/>
</dbReference>
<dbReference type="KEGG" id="salo:EF888_09710"/>